<reference evidence="1 2" key="1">
    <citation type="journal article" date="2024" name="Science">
        <title>Giant polyketide synthase enzymes in the biosynthesis of giant marine polyether toxins.</title>
        <authorList>
            <person name="Fallon T.R."/>
            <person name="Shende V.V."/>
            <person name="Wierzbicki I.H."/>
            <person name="Pendleton A.L."/>
            <person name="Watervoot N.F."/>
            <person name="Auber R.P."/>
            <person name="Gonzalez D.J."/>
            <person name="Wisecaver J.H."/>
            <person name="Moore B.S."/>
        </authorList>
    </citation>
    <scope>NUCLEOTIDE SEQUENCE [LARGE SCALE GENOMIC DNA]</scope>
    <source>
        <strain evidence="1 2">12B1</strain>
    </source>
</reference>
<comment type="caution">
    <text evidence="1">The sequence shown here is derived from an EMBL/GenBank/DDBJ whole genome shotgun (WGS) entry which is preliminary data.</text>
</comment>
<keyword evidence="2" id="KW-1185">Reference proteome</keyword>
<protein>
    <submittedName>
        <fullName evidence="1">Uncharacterized protein</fullName>
    </submittedName>
</protein>
<sequence length="838" mass="87318">MWRRGEGLSVAVNASSWTYTVAVHGRVWLADGTIGLTCGGRRYALDDASLLALGDSSEYSAASPAGRFDAIERVWRAGSCARFISTVRFYRRSGVVEFVSTLPDGAEATATSPPSLRREYRGAALRVNVSTEFPSFALPSPNACAALRWQTWDGRLLFAPFKQGSAAQLAEWSGGLTAGPLVLWNGTSGLHPPSVVVGASGAFKSAVLAAGGGRLVGGAQGMLASMPRGYSLGFAVQSGAGVPAAMLAWGAHLQAAHRAAARLTLADDVLSRSLHYLTDGGSNANFCDYWPACAASAEGCTPMHATLRRLAAYHASLALNVSLYHLDPSWYSHQPDGGCANIDSARNLTASPFHFPQGLAAVGLPLQLLFKFLAPDNVYTDEFPLDGLGVRAADARAFWDARFSRLPPSALRAVVWDGQADVWFSSDSRVNSTDEQQRSDGGFADAAYALRLPMRVDGALPSDLLASVGYPAFTAARVTGDAVPHDWFEAHNWVELAESSLLAAAVGVRPMADVLWTTASQPGDPRWAGCRRPNVRHDVAAAVLSTGPVGFGDREGGTDAAVLRRAARADGVLLKPCFAALRVGGDAAVVAAAAGPAGAAGARADARANSMARLEAAAGEAEAAWWWVVLATDAGARRLAVEELWPAAYGAMLAVPLDRFAAGDGDGAGAPRVGRRVCAHGGAAARCAVLWAEGVPLDVSTAAARGVQRSFSLLAAAPLLPSGWALLGELDKIVPVSPQRFVVPGGGEAPHARDFNASAELSFFVLGAIAERVSITLVALTSAKPTPQLEGTVVVVEVVVGETGCEQVLCARTGAPPLGECRVASRSPRAEDPCAKSN</sequence>
<evidence type="ECO:0000313" key="2">
    <source>
        <dbReference type="Proteomes" id="UP001515480"/>
    </source>
</evidence>
<name>A0AB34K1P4_PRYPA</name>
<evidence type="ECO:0000313" key="1">
    <source>
        <dbReference type="EMBL" id="KAL1528378.1"/>
    </source>
</evidence>
<accession>A0AB34K1P4</accession>
<proteinExistence type="predicted"/>
<dbReference type="EMBL" id="JBGBPQ010000002">
    <property type="protein sequence ID" value="KAL1528378.1"/>
    <property type="molecule type" value="Genomic_DNA"/>
</dbReference>
<dbReference type="AlphaFoldDB" id="A0AB34K1P4"/>
<gene>
    <name evidence="1" type="ORF">AB1Y20_009729</name>
</gene>
<organism evidence="1 2">
    <name type="scientific">Prymnesium parvum</name>
    <name type="common">Toxic golden alga</name>
    <dbReference type="NCBI Taxonomy" id="97485"/>
    <lineage>
        <taxon>Eukaryota</taxon>
        <taxon>Haptista</taxon>
        <taxon>Haptophyta</taxon>
        <taxon>Prymnesiophyceae</taxon>
        <taxon>Prymnesiales</taxon>
        <taxon>Prymnesiaceae</taxon>
        <taxon>Prymnesium</taxon>
    </lineage>
</organism>
<dbReference type="Proteomes" id="UP001515480">
    <property type="component" value="Unassembled WGS sequence"/>
</dbReference>